<gene>
    <name evidence="1" type="ORF">HNP82_001090</name>
</gene>
<dbReference type="Proteomes" id="UP000543642">
    <property type="component" value="Unassembled WGS sequence"/>
</dbReference>
<dbReference type="EMBL" id="JACHFW010000003">
    <property type="protein sequence ID" value="MBB5263985.1"/>
    <property type="molecule type" value="Genomic_DNA"/>
</dbReference>
<reference evidence="1 2" key="1">
    <citation type="submission" date="2020-08" db="EMBL/GenBank/DDBJ databases">
        <title>Genomic Encyclopedia of Type Strains, Phase IV (KMG-IV): sequencing the most valuable type-strain genomes for metagenomic binning, comparative biology and taxonomic classification.</title>
        <authorList>
            <person name="Goeker M."/>
        </authorList>
    </citation>
    <scope>NUCLEOTIDE SEQUENCE [LARGE SCALE GENOMIC DNA]</scope>
    <source>
        <strain evidence="1 2">DSM 106146</strain>
    </source>
</reference>
<protein>
    <submittedName>
        <fullName evidence="1">Uncharacterized protein</fullName>
    </submittedName>
</protein>
<comment type="caution">
    <text evidence="1">The sequence shown here is derived from an EMBL/GenBank/DDBJ whole genome shotgun (WGS) entry which is preliminary data.</text>
</comment>
<dbReference type="AlphaFoldDB" id="A0A7W8H996"/>
<proteinExistence type="predicted"/>
<dbReference type="RefSeq" id="WP_183772293.1">
    <property type="nucleotide sequence ID" value="NZ_JACHFW010000003.1"/>
</dbReference>
<accession>A0A7W8H996</accession>
<evidence type="ECO:0000313" key="2">
    <source>
        <dbReference type="Proteomes" id="UP000543642"/>
    </source>
</evidence>
<keyword evidence="2" id="KW-1185">Reference proteome</keyword>
<sequence>MMEALFSGKERKCMWSRSYNVIMRTPIGARYGTVSVTVDNSTISGMLDILKKANPFHGNIKEKGDCRIKGELTTLMRTIPYNAMGRITKEALVLKLKGERESFEITGTVSAPIPVKEQTI</sequence>
<evidence type="ECO:0000313" key="1">
    <source>
        <dbReference type="EMBL" id="MBB5263985.1"/>
    </source>
</evidence>
<organism evidence="1 2">
    <name type="scientific">Catenibacillus scindens</name>
    <dbReference type="NCBI Taxonomy" id="673271"/>
    <lineage>
        <taxon>Bacteria</taxon>
        <taxon>Bacillati</taxon>
        <taxon>Bacillota</taxon>
        <taxon>Clostridia</taxon>
        <taxon>Lachnospirales</taxon>
        <taxon>Lachnospiraceae</taxon>
        <taxon>Catenibacillus</taxon>
    </lineage>
</organism>
<name>A0A7W8H996_9FIRM</name>